<evidence type="ECO:0000313" key="1">
    <source>
        <dbReference type="EMBL" id="MQM31376.1"/>
    </source>
</evidence>
<comment type="caution">
    <text evidence="1">The sequence shown here is derived from an EMBL/GenBank/DDBJ whole genome shotgun (WGS) entry which is preliminary data.</text>
</comment>
<organism evidence="1 2">
    <name type="scientific">Candidatus Accumulibacter phosphatis</name>
    <dbReference type="NCBI Taxonomy" id="327160"/>
    <lineage>
        <taxon>Bacteria</taxon>
        <taxon>Pseudomonadati</taxon>
        <taxon>Pseudomonadota</taxon>
        <taxon>Betaproteobacteria</taxon>
        <taxon>Candidatus Accumulibacter</taxon>
    </lineage>
</organism>
<protein>
    <submittedName>
        <fullName evidence="1">Ribosome small subunit-dependent GTPase</fullName>
    </submittedName>
</protein>
<dbReference type="AlphaFoldDB" id="A0A6A7RWT8"/>
<evidence type="ECO:0000313" key="2">
    <source>
        <dbReference type="Proteomes" id="UP000342300"/>
    </source>
</evidence>
<accession>A0A6A7RWT8</accession>
<proteinExistence type="predicted"/>
<sequence length="63" mass="6743">MKLTGTVVAAYGRQYRVELADTTTLLCFPRGKKSAIACGDQVIVEPSSANQGVISSIEARRTL</sequence>
<name>A0A6A7RWT8_9PROT</name>
<dbReference type="Proteomes" id="UP000342300">
    <property type="component" value="Unassembled WGS sequence"/>
</dbReference>
<dbReference type="Gene3D" id="2.40.50.140">
    <property type="entry name" value="Nucleic acid-binding proteins"/>
    <property type="match status" value="1"/>
</dbReference>
<gene>
    <name evidence="1" type="ORF">CRU78_12990</name>
</gene>
<dbReference type="SUPFAM" id="SSF50249">
    <property type="entry name" value="Nucleic acid-binding proteins"/>
    <property type="match status" value="1"/>
</dbReference>
<dbReference type="EMBL" id="PDHS01000310">
    <property type="protein sequence ID" value="MQM31376.1"/>
    <property type="molecule type" value="Genomic_DNA"/>
</dbReference>
<feature type="non-terminal residue" evidence="1">
    <location>
        <position position="63"/>
    </location>
</feature>
<reference evidence="1 2" key="1">
    <citation type="submission" date="2017-09" db="EMBL/GenBank/DDBJ databases">
        <title>Metagenomic Analysis Reveals Denitrifying Candidatus Accumulibacter and Flanking Population as a Source of N2O.</title>
        <authorList>
            <person name="Gao H."/>
            <person name="Mao Y."/>
            <person name="Zhao X."/>
            <person name="Liu W.-T."/>
            <person name="Zhang T."/>
            <person name="Wells G."/>
        </authorList>
    </citation>
    <scope>NUCLEOTIDE SEQUENCE [LARGE SCALE GENOMIC DNA]</scope>
    <source>
        <strain evidence="1">CANDO_2_IC</strain>
    </source>
</reference>
<dbReference type="InterPro" id="IPR012340">
    <property type="entry name" value="NA-bd_OB-fold"/>
</dbReference>